<keyword evidence="2" id="KW-1133">Transmembrane helix</keyword>
<feature type="domain" description="PPM-type phosphatase" evidence="3">
    <location>
        <begin position="531"/>
        <end position="732"/>
    </location>
</feature>
<protein>
    <submittedName>
        <fullName evidence="4">Stage II sporulation protein E</fullName>
    </submittedName>
</protein>
<dbReference type="Pfam" id="PF07228">
    <property type="entry name" value="SpoIIE"/>
    <property type="match status" value="1"/>
</dbReference>
<feature type="transmembrane region" description="Helical" evidence="2">
    <location>
        <begin position="107"/>
        <end position="125"/>
    </location>
</feature>
<dbReference type="PANTHER" id="PTHR43156">
    <property type="entry name" value="STAGE II SPORULATION PROTEIN E-RELATED"/>
    <property type="match status" value="1"/>
</dbReference>
<evidence type="ECO:0000256" key="2">
    <source>
        <dbReference type="SAM" id="Phobius"/>
    </source>
</evidence>
<dbReference type="SUPFAM" id="SSF81606">
    <property type="entry name" value="PP2C-like"/>
    <property type="match status" value="1"/>
</dbReference>
<feature type="transmembrane region" description="Helical" evidence="2">
    <location>
        <begin position="164"/>
        <end position="194"/>
    </location>
</feature>
<feature type="transmembrane region" description="Helical" evidence="2">
    <location>
        <begin position="83"/>
        <end position="100"/>
    </location>
</feature>
<name>A0A4V2W379_9FIRM</name>
<dbReference type="InterPro" id="IPR045768">
    <property type="entry name" value="SpoIIE_N"/>
</dbReference>
<feature type="transmembrane region" description="Helical" evidence="2">
    <location>
        <begin position="20"/>
        <end position="39"/>
    </location>
</feature>
<dbReference type="AlphaFoldDB" id="A0A4V2W379"/>
<accession>A0A4V2W379</accession>
<comment type="caution">
    <text evidence="4">The sequence shown here is derived from an EMBL/GenBank/DDBJ whole genome shotgun (WGS) entry which is preliminary data.</text>
</comment>
<dbReference type="Gene3D" id="3.60.40.10">
    <property type="entry name" value="PPM-type phosphatase domain"/>
    <property type="match status" value="1"/>
</dbReference>
<evidence type="ECO:0000313" key="4">
    <source>
        <dbReference type="EMBL" id="TCV90909.1"/>
    </source>
</evidence>
<dbReference type="InterPro" id="IPR052016">
    <property type="entry name" value="Bact_Sigma-Reg"/>
</dbReference>
<dbReference type="EMBL" id="SMCQ01000042">
    <property type="protein sequence ID" value="TCV90909.1"/>
    <property type="molecule type" value="Genomic_DNA"/>
</dbReference>
<evidence type="ECO:0000259" key="3">
    <source>
        <dbReference type="SMART" id="SM00331"/>
    </source>
</evidence>
<gene>
    <name evidence="4" type="ORF">EDD60_1428</name>
</gene>
<evidence type="ECO:0000313" key="5">
    <source>
        <dbReference type="Proteomes" id="UP000295515"/>
    </source>
</evidence>
<dbReference type="InterPro" id="IPR001932">
    <property type="entry name" value="PPM-type_phosphatase-like_dom"/>
</dbReference>
<sequence length="735" mass="85218">MHVRGENMELIINPSRTKKIKLQFVIYITLISFLVSLVSIHHTSLLFVLPLFYLCFMCGYRALLSYLVGLLIGIIFLKVPYEVLVISLFAFVLLQFCLLFQSMKSRYVPYLLTLIGGIYYAYIQIDLLSTLLLTVLTYFNTIIFAYLAPLFMHGESELLTHVRVKALAVVVLICMMSLLPYSQIITMILIRVFILVMIYHECLDDLLPGLFYASMLMLLMNLGYKDDILSFLIPLFFFYMVKCQNKLSITSLYFVSHLILPFFLEFSYPYHGVIVAMSGIIFAIIPIHKTKPLLSSSYQEMTMKQQLSKQVDSFCRLFEQMTALFTTAPQRSHSLEYIGYIYEDMCQNCTSQETCFHKKYGPNRLVKLMNKGLKEHYSESDEDFIYHYCLKPEQYFQTIKAYQKDYRKVHRVQQEYQTMKKDLYHQFSLLNDVFHQFSSQLKIGHIEESHILEHMEGYHFQIAHLKKYYESQSVYYIEIGLYEINKEEIENEFIPILEAYLNETLDIEVLKTPMHQLGYTYLVLKHHTRYYVQYGISQCAKDPVACGDSYGVFAMDENQYFAVSDGMGQGQKASNDSSLTIDVMKQLIVNGISLNDTVQSVNALLKIKNRNDMFTTVDMAQINLVTGDLTMVKYGACPTYILRDQELIEIASSSLPMGIVSPLETSMEKYQLKTNDIVFIVTDGFTSHFKDFIESNKYLIDDDHPKEIAHLLTNLASDEDKNDDMTLVVLKLCKQ</sequence>
<dbReference type="GO" id="GO:0016791">
    <property type="term" value="F:phosphatase activity"/>
    <property type="evidence" value="ECO:0007669"/>
    <property type="project" value="TreeGrafter"/>
</dbReference>
<keyword evidence="2" id="KW-0472">Membrane</keyword>
<dbReference type="Proteomes" id="UP000295515">
    <property type="component" value="Unassembled WGS sequence"/>
</dbReference>
<reference evidence="4 5" key="1">
    <citation type="submission" date="2019-03" db="EMBL/GenBank/DDBJ databases">
        <title>Genomic Encyclopedia of Type Strains, Phase IV (KMG-IV): sequencing the most valuable type-strain genomes for metagenomic binning, comparative biology and taxonomic classification.</title>
        <authorList>
            <person name="Goeker M."/>
        </authorList>
    </citation>
    <scope>NUCLEOTIDE SEQUENCE [LARGE SCALE GENOMIC DNA]</scope>
    <source>
        <strain evidence="4 5">DSM 29487</strain>
    </source>
</reference>
<organism evidence="4 5">
    <name type="scientific">Longibaculum muris</name>
    <dbReference type="NCBI Taxonomy" id="1796628"/>
    <lineage>
        <taxon>Bacteria</taxon>
        <taxon>Bacillati</taxon>
        <taxon>Bacillota</taxon>
        <taxon>Erysipelotrichia</taxon>
        <taxon>Erysipelotrichales</taxon>
        <taxon>Coprobacillaceae</taxon>
        <taxon>Longibaculum</taxon>
    </lineage>
</organism>
<dbReference type="Pfam" id="PF19732">
    <property type="entry name" value="SpoIIE_N"/>
    <property type="match status" value="1"/>
</dbReference>
<keyword evidence="2" id="KW-0812">Transmembrane</keyword>
<keyword evidence="1" id="KW-0378">Hydrolase</keyword>
<feature type="transmembrane region" description="Helical" evidence="2">
    <location>
        <begin position="245"/>
        <end position="264"/>
    </location>
</feature>
<dbReference type="SMART" id="SM00331">
    <property type="entry name" value="PP2C_SIG"/>
    <property type="match status" value="1"/>
</dbReference>
<keyword evidence="5" id="KW-1185">Reference proteome</keyword>
<dbReference type="PANTHER" id="PTHR43156:SF2">
    <property type="entry name" value="STAGE II SPORULATION PROTEIN E"/>
    <property type="match status" value="1"/>
</dbReference>
<evidence type="ECO:0000256" key="1">
    <source>
        <dbReference type="ARBA" id="ARBA00022801"/>
    </source>
</evidence>
<proteinExistence type="predicted"/>
<dbReference type="InterPro" id="IPR036457">
    <property type="entry name" value="PPM-type-like_dom_sf"/>
</dbReference>
<feature type="transmembrane region" description="Helical" evidence="2">
    <location>
        <begin position="131"/>
        <end position="152"/>
    </location>
</feature>